<dbReference type="AlphaFoldDB" id="B1X389"/>
<reference evidence="2 3" key="1">
    <citation type="journal article" date="2008" name="Proc. Natl. Acad. Sci. U.S.A.">
        <title>The genome of Cyanothece 51142, a unicellular diazotrophic cyanobacterium important in the marine nitrogen cycle.</title>
        <authorList>
            <person name="Welsh E.A."/>
            <person name="Liberton M."/>
            <person name="Stoeckel J."/>
            <person name="Loh T."/>
            <person name="Elvitigala T."/>
            <person name="Wang C."/>
            <person name="Wollam A."/>
            <person name="Fulton R.S."/>
            <person name="Clifton S.W."/>
            <person name="Jacobs J.M."/>
            <person name="Aurora R."/>
            <person name="Ghosh B.K."/>
            <person name="Sherman L.A."/>
            <person name="Smith R.D."/>
            <person name="Wilson R.K."/>
            <person name="Pakrasi H.B."/>
        </authorList>
    </citation>
    <scope>NUCLEOTIDE SEQUENCE [LARGE SCALE GENOMIC DNA]</scope>
    <source>
        <strain evidence="3">ATCC 51142 / BH68</strain>
        <plasmid evidence="3">A</plasmid>
    </source>
</reference>
<name>B1X389_CROS5</name>
<proteinExistence type="predicted"/>
<organism evidence="2 3">
    <name type="scientific">Crocosphaera subtropica (strain ATCC 51142 / BH68)</name>
    <name type="common">Cyanothece sp. (strain ATCC 51142)</name>
    <dbReference type="NCBI Taxonomy" id="43989"/>
    <lineage>
        <taxon>Bacteria</taxon>
        <taxon>Bacillati</taxon>
        <taxon>Cyanobacteriota</taxon>
        <taxon>Cyanophyceae</taxon>
        <taxon>Oscillatoriophycideae</taxon>
        <taxon>Chroococcales</taxon>
        <taxon>Aphanothecaceae</taxon>
        <taxon>Crocosphaera</taxon>
        <taxon>Crocosphaera subtropica</taxon>
    </lineage>
</organism>
<evidence type="ECO:0000259" key="1">
    <source>
        <dbReference type="Pfam" id="PF13182"/>
    </source>
</evidence>
<feature type="domain" description="DUF4007" evidence="1">
    <location>
        <begin position="19"/>
        <end position="300"/>
    </location>
</feature>
<dbReference type="InterPro" id="IPR025248">
    <property type="entry name" value="DUF4007"/>
</dbReference>
<dbReference type="Proteomes" id="UP000001203">
    <property type="component" value="Plasmid A"/>
</dbReference>
<dbReference type="KEGG" id="cyt:cce_5254"/>
<dbReference type="HOGENOM" id="CLU_060482_0_0_3"/>
<dbReference type="OrthoDB" id="747541at2"/>
<keyword evidence="3" id="KW-1185">Reference proteome</keyword>
<keyword evidence="2" id="KW-0614">Plasmid</keyword>
<gene>
    <name evidence="2" type="ordered locus">cce_5254</name>
</gene>
<dbReference type="Pfam" id="PF13182">
    <property type="entry name" value="DUF4007"/>
    <property type="match status" value="1"/>
</dbReference>
<evidence type="ECO:0000313" key="3">
    <source>
        <dbReference type="Proteomes" id="UP000001203"/>
    </source>
</evidence>
<sequence>MTITQPNLFESLPPVNPVFARHETFHPRYGWLKKGFDLATQYSGIFTDDYAPVRLGVGKNMVKAIRYWCNAFKVLENDQPSNFGQQLLSDDGYDPFLENPASLWLLHWHLLKPTCEAAAWYYTFNEFRAVEFYAEDLTEGLRSYQENLGKSTAESSLKKDINCILRMYVQQQATKGLIEDSIDCPFSELGLIHTAGESKRYTFRIGTKATLPPEIIVAACLDYASRVSYGTKTLAISRLLYDVGSPGLVFKLTEEALCDAIERVARHNNKLALSDTAGLIQFSFNDEPLELAREILEQYYRQ</sequence>
<dbReference type="EMBL" id="CP000808">
    <property type="protein sequence ID" value="ACB54600.1"/>
    <property type="molecule type" value="Genomic_DNA"/>
</dbReference>
<evidence type="ECO:0000313" key="2">
    <source>
        <dbReference type="EMBL" id="ACB54600.1"/>
    </source>
</evidence>
<accession>B1X389</accession>
<dbReference type="RefSeq" id="WP_009547730.1">
    <property type="nucleotide sequence ID" value="NC_010539.1"/>
</dbReference>
<protein>
    <recommendedName>
        <fullName evidence="1">DUF4007 domain-containing protein</fullName>
    </recommendedName>
</protein>
<geneLocation type="plasmid" evidence="2 3">
    <name>A</name>
</geneLocation>